<dbReference type="Proteomes" id="UP000298061">
    <property type="component" value="Unassembled WGS sequence"/>
</dbReference>
<keyword evidence="7 8" id="KW-0503">Monooxygenase</keyword>
<dbReference type="GO" id="GO:0020037">
    <property type="term" value="F:heme binding"/>
    <property type="evidence" value="ECO:0007669"/>
    <property type="project" value="InterPro"/>
</dbReference>
<dbReference type="InterPro" id="IPR036396">
    <property type="entry name" value="Cyt_P450_sf"/>
</dbReference>
<evidence type="ECO:0000256" key="9">
    <source>
        <dbReference type="SAM" id="Phobius"/>
    </source>
</evidence>
<keyword evidence="4 8" id="KW-0479">Metal-binding</keyword>
<keyword evidence="6 8" id="KW-0408">Iron</keyword>
<dbReference type="SUPFAM" id="SSF48264">
    <property type="entry name" value="Cytochrome P450"/>
    <property type="match status" value="1"/>
</dbReference>
<evidence type="ECO:0000256" key="2">
    <source>
        <dbReference type="ARBA" id="ARBA00010617"/>
    </source>
</evidence>
<evidence type="ECO:0000256" key="5">
    <source>
        <dbReference type="ARBA" id="ARBA00023002"/>
    </source>
</evidence>
<dbReference type="Pfam" id="PF00067">
    <property type="entry name" value="p450"/>
    <property type="match status" value="1"/>
</dbReference>
<dbReference type="GO" id="GO:0004497">
    <property type="term" value="F:monooxygenase activity"/>
    <property type="evidence" value="ECO:0007669"/>
    <property type="project" value="UniProtKB-KW"/>
</dbReference>
<evidence type="ECO:0008006" key="12">
    <source>
        <dbReference type="Google" id="ProtNLM"/>
    </source>
</evidence>
<evidence type="ECO:0000313" key="11">
    <source>
        <dbReference type="Proteomes" id="UP000298061"/>
    </source>
</evidence>
<comment type="similarity">
    <text evidence="2 8">Belongs to the cytochrome P450 family.</text>
</comment>
<keyword evidence="5 8" id="KW-0560">Oxidoreductase</keyword>
<dbReference type="PANTHER" id="PTHR46300:SF7">
    <property type="entry name" value="P450, PUTATIVE (EUROFUNG)-RELATED"/>
    <property type="match status" value="1"/>
</dbReference>
<proteinExistence type="inferred from homology"/>
<evidence type="ECO:0000256" key="8">
    <source>
        <dbReference type="RuleBase" id="RU000461"/>
    </source>
</evidence>
<gene>
    <name evidence="10" type="ORF">EWM64_g4794</name>
</gene>
<name>A0A4Y9ZWM5_9AGAM</name>
<keyword evidence="11" id="KW-1185">Reference proteome</keyword>
<dbReference type="AlphaFoldDB" id="A0A4Y9ZWM5"/>
<keyword evidence="9" id="KW-0472">Membrane</keyword>
<dbReference type="GO" id="GO:0005506">
    <property type="term" value="F:iron ion binding"/>
    <property type="evidence" value="ECO:0007669"/>
    <property type="project" value="InterPro"/>
</dbReference>
<evidence type="ECO:0000256" key="7">
    <source>
        <dbReference type="ARBA" id="ARBA00023033"/>
    </source>
</evidence>
<dbReference type="EMBL" id="SFCI01000538">
    <property type="protein sequence ID" value="TFY79222.1"/>
    <property type="molecule type" value="Genomic_DNA"/>
</dbReference>
<keyword evidence="9" id="KW-0812">Transmembrane</keyword>
<keyword evidence="3 8" id="KW-0349">Heme</keyword>
<dbReference type="InterPro" id="IPR001128">
    <property type="entry name" value="Cyt_P450"/>
</dbReference>
<organism evidence="10 11">
    <name type="scientific">Hericium alpestre</name>
    <dbReference type="NCBI Taxonomy" id="135208"/>
    <lineage>
        <taxon>Eukaryota</taxon>
        <taxon>Fungi</taxon>
        <taxon>Dikarya</taxon>
        <taxon>Basidiomycota</taxon>
        <taxon>Agaricomycotina</taxon>
        <taxon>Agaricomycetes</taxon>
        <taxon>Russulales</taxon>
        <taxon>Hericiaceae</taxon>
        <taxon>Hericium</taxon>
    </lineage>
</organism>
<dbReference type="OrthoDB" id="2789670at2759"/>
<evidence type="ECO:0000256" key="6">
    <source>
        <dbReference type="ARBA" id="ARBA00023004"/>
    </source>
</evidence>
<evidence type="ECO:0000256" key="1">
    <source>
        <dbReference type="ARBA" id="ARBA00001971"/>
    </source>
</evidence>
<evidence type="ECO:0000313" key="10">
    <source>
        <dbReference type="EMBL" id="TFY79222.1"/>
    </source>
</evidence>
<reference evidence="10 11" key="1">
    <citation type="submission" date="2019-02" db="EMBL/GenBank/DDBJ databases">
        <title>Genome sequencing of the rare red list fungi Hericium alpestre (H. flagellum).</title>
        <authorList>
            <person name="Buettner E."/>
            <person name="Kellner H."/>
        </authorList>
    </citation>
    <scope>NUCLEOTIDE SEQUENCE [LARGE SCALE GENOMIC DNA]</scope>
    <source>
        <strain evidence="10 11">DSM 108284</strain>
    </source>
</reference>
<protein>
    <recommendedName>
        <fullName evidence="12">Cytochrome P450</fullName>
    </recommendedName>
</protein>
<dbReference type="Gene3D" id="1.10.630.10">
    <property type="entry name" value="Cytochrome P450"/>
    <property type="match status" value="1"/>
</dbReference>
<dbReference type="PANTHER" id="PTHR46300">
    <property type="entry name" value="P450, PUTATIVE (EUROFUNG)-RELATED-RELATED"/>
    <property type="match status" value="1"/>
</dbReference>
<sequence>MTPGIFLADTFPLLKYVPDWFPGAGWKRKAKEWRTIPRQGVALPHEYAKQQMQAGTAIPSFTSMYLEQENMTTEDKKTFSSGLPTHSWAPVPTRKFLHDKKAYKDPFEFRPERFLPSENHEPERDPRYFAFGFGRRICPGLLLADSSLFITFAMVLLVFNISKAVENGVPITPKQEFVDGIVQYAQLLV</sequence>
<feature type="transmembrane region" description="Helical" evidence="9">
    <location>
        <begin position="137"/>
        <end position="159"/>
    </location>
</feature>
<comment type="caution">
    <text evidence="10">The sequence shown here is derived from an EMBL/GenBank/DDBJ whole genome shotgun (WGS) entry which is preliminary data.</text>
</comment>
<dbReference type="InterPro" id="IPR017972">
    <property type="entry name" value="Cyt_P450_CS"/>
</dbReference>
<keyword evidence="9" id="KW-1133">Transmembrane helix</keyword>
<dbReference type="InterPro" id="IPR050364">
    <property type="entry name" value="Cytochrome_P450_fung"/>
</dbReference>
<dbReference type="PROSITE" id="PS00086">
    <property type="entry name" value="CYTOCHROME_P450"/>
    <property type="match status" value="1"/>
</dbReference>
<accession>A0A4Y9ZWM5</accession>
<comment type="cofactor">
    <cofactor evidence="1">
        <name>heme</name>
        <dbReference type="ChEBI" id="CHEBI:30413"/>
    </cofactor>
</comment>
<dbReference type="GO" id="GO:0016705">
    <property type="term" value="F:oxidoreductase activity, acting on paired donors, with incorporation or reduction of molecular oxygen"/>
    <property type="evidence" value="ECO:0007669"/>
    <property type="project" value="InterPro"/>
</dbReference>
<dbReference type="STRING" id="135208.A0A4Y9ZWM5"/>
<evidence type="ECO:0000256" key="4">
    <source>
        <dbReference type="ARBA" id="ARBA00022723"/>
    </source>
</evidence>
<evidence type="ECO:0000256" key="3">
    <source>
        <dbReference type="ARBA" id="ARBA00022617"/>
    </source>
</evidence>